<dbReference type="GO" id="GO:0005762">
    <property type="term" value="C:mitochondrial large ribosomal subunit"/>
    <property type="evidence" value="ECO:0007669"/>
    <property type="project" value="TreeGrafter"/>
</dbReference>
<dbReference type="PANTHER" id="PTHR28266:SF1">
    <property type="entry name" value="LARGE RIBOSOMAL SUBUNIT PROTEIN ML58"/>
    <property type="match status" value="1"/>
</dbReference>
<feature type="compositionally biased region" description="Basic and acidic residues" evidence="1">
    <location>
        <begin position="189"/>
        <end position="204"/>
    </location>
</feature>
<feature type="region of interest" description="Disordered" evidence="1">
    <location>
        <begin position="182"/>
        <end position="204"/>
    </location>
</feature>
<dbReference type="PANTHER" id="PTHR28266">
    <property type="entry name" value="54S RIBOSOMAL PROTEIN L20, MITOCHONDRIAL"/>
    <property type="match status" value="1"/>
</dbReference>
<dbReference type="RefSeq" id="XP_018004530.1">
    <property type="nucleotide sequence ID" value="XM_018149251.1"/>
</dbReference>
<dbReference type="EMBL" id="LFJN01000003">
    <property type="protein sequence ID" value="KPI44567.1"/>
    <property type="molecule type" value="Genomic_DNA"/>
</dbReference>
<protein>
    <recommendedName>
        <fullName evidence="4">54S ribosomal protein L20, mitochondrial</fullName>
    </recommendedName>
</protein>
<reference evidence="2 3" key="1">
    <citation type="submission" date="2015-06" db="EMBL/GenBank/DDBJ databases">
        <title>Draft genome of the ant-associated black yeast Phialophora attae CBS 131958.</title>
        <authorList>
            <person name="Moreno L.F."/>
            <person name="Stielow B.J."/>
            <person name="de Hoog S."/>
            <person name="Vicente V.A."/>
            <person name="Weiss V.A."/>
            <person name="de Vries M."/>
            <person name="Cruz L.M."/>
            <person name="Souza E.M."/>
        </authorList>
    </citation>
    <scope>NUCLEOTIDE SEQUENCE [LARGE SCALE GENOMIC DNA]</scope>
    <source>
        <strain evidence="2 3">CBS 131958</strain>
    </source>
</reference>
<proteinExistence type="predicted"/>
<dbReference type="Pfam" id="PF12824">
    <property type="entry name" value="MRP-L20"/>
    <property type="match status" value="1"/>
</dbReference>
<dbReference type="GeneID" id="28741131"/>
<dbReference type="GO" id="GO:0003735">
    <property type="term" value="F:structural constituent of ribosome"/>
    <property type="evidence" value="ECO:0007669"/>
    <property type="project" value="TreeGrafter"/>
</dbReference>
<organism evidence="2 3">
    <name type="scientific">Cyphellophora attinorum</name>
    <dbReference type="NCBI Taxonomy" id="1664694"/>
    <lineage>
        <taxon>Eukaryota</taxon>
        <taxon>Fungi</taxon>
        <taxon>Dikarya</taxon>
        <taxon>Ascomycota</taxon>
        <taxon>Pezizomycotina</taxon>
        <taxon>Eurotiomycetes</taxon>
        <taxon>Chaetothyriomycetidae</taxon>
        <taxon>Chaetothyriales</taxon>
        <taxon>Cyphellophoraceae</taxon>
        <taxon>Cyphellophora</taxon>
    </lineage>
</organism>
<accession>A0A0N1P143</accession>
<keyword evidence="3" id="KW-1185">Reference proteome</keyword>
<dbReference type="Proteomes" id="UP000038010">
    <property type="component" value="Unassembled WGS sequence"/>
</dbReference>
<name>A0A0N1P143_9EURO</name>
<dbReference type="InterPro" id="IPR024388">
    <property type="entry name" value="Ribosomal_mL58"/>
</dbReference>
<evidence type="ECO:0000256" key="1">
    <source>
        <dbReference type="SAM" id="MobiDB-lite"/>
    </source>
</evidence>
<dbReference type="AlphaFoldDB" id="A0A0N1P143"/>
<gene>
    <name evidence="2" type="ORF">AB675_8776</name>
</gene>
<dbReference type="VEuPathDB" id="FungiDB:AB675_8776"/>
<evidence type="ECO:0000313" key="2">
    <source>
        <dbReference type="EMBL" id="KPI44567.1"/>
    </source>
</evidence>
<evidence type="ECO:0000313" key="3">
    <source>
        <dbReference type="Proteomes" id="UP000038010"/>
    </source>
</evidence>
<comment type="caution">
    <text evidence="2">The sequence shown here is derived from an EMBL/GenBank/DDBJ whole genome shotgun (WGS) entry which is preliminary data.</text>
</comment>
<evidence type="ECO:0008006" key="4">
    <source>
        <dbReference type="Google" id="ProtNLM"/>
    </source>
</evidence>
<dbReference type="OrthoDB" id="6021263at2759"/>
<sequence>MQSLTTCGHSPASARFFVFCAQVLQPIQRRHESSYRRTRSKLNIKPDPAFLPSKTEQHDHIVYNPPPSMPNVYHTPTIFLPRHDKRKTIQATLASLGIGPPQTEAQKLLPVFKETGPIVQLTQADVDEIRRLRMEDPYKWSQTQLTKKFNTSNAFVGYIIRGMSPEKAEQQKLVEETIRSNWGKRRRTAREDRQIRKDRWFRDE</sequence>
<dbReference type="STRING" id="1664694.A0A0N1P143"/>